<dbReference type="EMBL" id="JBHSXN010000002">
    <property type="protein sequence ID" value="MFC6953942.1"/>
    <property type="molecule type" value="Genomic_DNA"/>
</dbReference>
<name>A0ABD5VL54_9EURY</name>
<sequence length="112" mass="11925">MQVVPYDRAEALRIVEAALSASSKVSSVEPVETGFVGKRRPRGIVSTTAAMDVVVDVCDVPLVDGGTVLAVRVRSVDTGVGRSTVQAGLDERVRERFLERLADAVAGWDDPT</sequence>
<dbReference type="AlphaFoldDB" id="A0ABD5VL54"/>
<reference evidence="1 2" key="1">
    <citation type="journal article" date="2019" name="Int. J. Syst. Evol. Microbiol.">
        <title>The Global Catalogue of Microorganisms (GCM) 10K type strain sequencing project: providing services to taxonomists for standard genome sequencing and annotation.</title>
        <authorList>
            <consortium name="The Broad Institute Genomics Platform"/>
            <consortium name="The Broad Institute Genome Sequencing Center for Infectious Disease"/>
            <person name="Wu L."/>
            <person name="Ma J."/>
        </authorList>
    </citation>
    <scope>NUCLEOTIDE SEQUENCE [LARGE SCALE GENOMIC DNA]</scope>
    <source>
        <strain evidence="1 2">GX26</strain>
    </source>
</reference>
<evidence type="ECO:0000313" key="1">
    <source>
        <dbReference type="EMBL" id="MFC6953942.1"/>
    </source>
</evidence>
<accession>A0ABD5VL54</accession>
<comment type="caution">
    <text evidence="1">The sequence shown here is derived from an EMBL/GenBank/DDBJ whole genome shotgun (WGS) entry which is preliminary data.</text>
</comment>
<dbReference type="RefSeq" id="WP_336350890.1">
    <property type="nucleotide sequence ID" value="NZ_JAZAQL010000002.1"/>
</dbReference>
<organism evidence="1 2">
    <name type="scientific">Halorubellus litoreus</name>
    <dbReference type="NCBI Taxonomy" id="755308"/>
    <lineage>
        <taxon>Archaea</taxon>
        <taxon>Methanobacteriati</taxon>
        <taxon>Methanobacteriota</taxon>
        <taxon>Stenosarchaea group</taxon>
        <taxon>Halobacteria</taxon>
        <taxon>Halobacteriales</taxon>
        <taxon>Halorubellaceae</taxon>
        <taxon>Halorubellus</taxon>
    </lineage>
</organism>
<keyword evidence="2" id="KW-1185">Reference proteome</keyword>
<dbReference type="Proteomes" id="UP001596395">
    <property type="component" value="Unassembled WGS sequence"/>
</dbReference>
<evidence type="ECO:0000313" key="2">
    <source>
        <dbReference type="Proteomes" id="UP001596395"/>
    </source>
</evidence>
<gene>
    <name evidence="1" type="ORF">ACFQGB_13810</name>
</gene>
<proteinExistence type="predicted"/>
<protein>
    <submittedName>
        <fullName evidence="1">Uncharacterized protein</fullName>
    </submittedName>
</protein>